<feature type="region of interest" description="Disordered" evidence="1">
    <location>
        <begin position="27"/>
        <end position="196"/>
    </location>
</feature>
<evidence type="ECO:0000256" key="1">
    <source>
        <dbReference type="SAM" id="MobiDB-lite"/>
    </source>
</evidence>
<feature type="compositionally biased region" description="Basic residues" evidence="1">
    <location>
        <begin position="187"/>
        <end position="196"/>
    </location>
</feature>
<dbReference type="AlphaFoldDB" id="A0A8B7SI81"/>
<dbReference type="RefSeq" id="XP_019512349.1">
    <property type="nucleotide sequence ID" value="XM_019656804.1"/>
</dbReference>
<sequence>MPSPAGGAGAPRARWLLRAAAGRYVRDVASRGGGESVRDCHRRGRRPSRRSPAPGAAGRDPGAEGGREEAGSTRGPARSQSQVPAPPGGTRRALVWWQEAAGRARRPSRGGSASPVPGRSQPPAGEPAGPAAIRLAESRWRRGARPSHALLQQIRPPGLPLPSGPQPKGSRTGLGSASTRRSVPLRARSRHSPLEC</sequence>
<gene>
    <name evidence="3" type="primary">LOC109390400</name>
</gene>
<proteinExistence type="predicted"/>
<dbReference type="GeneID" id="109390400"/>
<dbReference type="KEGG" id="hai:109390400"/>
<feature type="compositionally biased region" description="Low complexity" evidence="1">
    <location>
        <begin position="50"/>
        <end position="60"/>
    </location>
</feature>
<organism evidence="2 3">
    <name type="scientific">Hipposideros armiger</name>
    <name type="common">Great Himalayan leaf-nosed bat</name>
    <dbReference type="NCBI Taxonomy" id="186990"/>
    <lineage>
        <taxon>Eukaryota</taxon>
        <taxon>Metazoa</taxon>
        <taxon>Chordata</taxon>
        <taxon>Craniata</taxon>
        <taxon>Vertebrata</taxon>
        <taxon>Euteleostomi</taxon>
        <taxon>Mammalia</taxon>
        <taxon>Eutheria</taxon>
        <taxon>Laurasiatheria</taxon>
        <taxon>Chiroptera</taxon>
        <taxon>Yinpterochiroptera</taxon>
        <taxon>Rhinolophoidea</taxon>
        <taxon>Hipposideridae</taxon>
        <taxon>Hipposideros</taxon>
    </lineage>
</organism>
<evidence type="ECO:0000313" key="2">
    <source>
        <dbReference type="Proteomes" id="UP000694851"/>
    </source>
</evidence>
<reference evidence="3" key="1">
    <citation type="submission" date="2025-08" db="UniProtKB">
        <authorList>
            <consortium name="RefSeq"/>
        </authorList>
    </citation>
    <scope>IDENTIFICATION</scope>
    <source>
        <tissue evidence="3">Muscle</tissue>
    </source>
</reference>
<protein>
    <submittedName>
        <fullName evidence="3">Uncharacterized protein LOC109390400</fullName>
    </submittedName>
</protein>
<feature type="compositionally biased region" description="Low complexity" evidence="1">
    <location>
        <begin position="109"/>
        <end position="132"/>
    </location>
</feature>
<feature type="compositionally biased region" description="Basic and acidic residues" evidence="1">
    <location>
        <begin position="61"/>
        <end position="71"/>
    </location>
</feature>
<evidence type="ECO:0000313" key="3">
    <source>
        <dbReference type="RefSeq" id="XP_019512349.1"/>
    </source>
</evidence>
<keyword evidence="2" id="KW-1185">Reference proteome</keyword>
<dbReference type="Proteomes" id="UP000694851">
    <property type="component" value="Unplaced"/>
</dbReference>
<feature type="compositionally biased region" description="Basic residues" evidence="1">
    <location>
        <begin position="40"/>
        <end position="49"/>
    </location>
</feature>
<accession>A0A8B7SI81</accession>
<name>A0A8B7SI81_HIPAR</name>